<accession>V4LF30</accession>
<proteinExistence type="predicted"/>
<dbReference type="Proteomes" id="UP000030689">
    <property type="component" value="Unassembled WGS sequence"/>
</dbReference>
<dbReference type="Gramene" id="ESQ42344">
    <property type="protein sequence ID" value="ESQ42344"/>
    <property type="gene ID" value="EUTSA_v10015890mg"/>
</dbReference>
<dbReference type="KEGG" id="eus:EUTSA_v10015890mg"/>
<keyword evidence="3" id="KW-1185">Reference proteome</keyword>
<dbReference type="EMBL" id="KI517464">
    <property type="protein sequence ID" value="ESQ42344.1"/>
    <property type="molecule type" value="Genomic_DNA"/>
</dbReference>
<evidence type="ECO:0000256" key="1">
    <source>
        <dbReference type="SAM" id="MobiDB-lite"/>
    </source>
</evidence>
<evidence type="ECO:0000313" key="3">
    <source>
        <dbReference type="Proteomes" id="UP000030689"/>
    </source>
</evidence>
<evidence type="ECO:0000313" key="2">
    <source>
        <dbReference type="EMBL" id="ESQ42344.1"/>
    </source>
</evidence>
<gene>
    <name evidence="2" type="ORF">EUTSA_v10015890mg</name>
</gene>
<dbReference type="AlphaFoldDB" id="V4LF30"/>
<name>V4LF30_EUTSA</name>
<sequence>MQQMKMLEFRKLPRISNKSSESPETESKGQKLTIEIPTSAVDKKVAGSRVWQPTICVGTFYRRLALWDKVPDHLIWN</sequence>
<protein>
    <submittedName>
        <fullName evidence="2">Uncharacterized protein</fullName>
    </submittedName>
</protein>
<feature type="region of interest" description="Disordered" evidence="1">
    <location>
        <begin position="1"/>
        <end position="33"/>
    </location>
</feature>
<reference evidence="2 3" key="1">
    <citation type="journal article" date="2013" name="Front. Plant Sci.">
        <title>The Reference Genome of the Halophytic Plant Eutrema salsugineum.</title>
        <authorList>
            <person name="Yang R."/>
            <person name="Jarvis D.E."/>
            <person name="Chen H."/>
            <person name="Beilstein M.A."/>
            <person name="Grimwood J."/>
            <person name="Jenkins J."/>
            <person name="Shu S."/>
            <person name="Prochnik S."/>
            <person name="Xin M."/>
            <person name="Ma C."/>
            <person name="Schmutz J."/>
            <person name="Wing R.A."/>
            <person name="Mitchell-Olds T."/>
            <person name="Schumaker K.S."/>
            <person name="Wang X."/>
        </authorList>
    </citation>
    <scope>NUCLEOTIDE SEQUENCE [LARGE SCALE GENOMIC DNA]</scope>
</reference>
<organism evidence="2 3">
    <name type="scientific">Eutrema salsugineum</name>
    <name type="common">Saltwater cress</name>
    <name type="synonym">Sisymbrium salsugineum</name>
    <dbReference type="NCBI Taxonomy" id="72664"/>
    <lineage>
        <taxon>Eukaryota</taxon>
        <taxon>Viridiplantae</taxon>
        <taxon>Streptophyta</taxon>
        <taxon>Embryophyta</taxon>
        <taxon>Tracheophyta</taxon>
        <taxon>Spermatophyta</taxon>
        <taxon>Magnoliopsida</taxon>
        <taxon>eudicotyledons</taxon>
        <taxon>Gunneridae</taxon>
        <taxon>Pentapetalae</taxon>
        <taxon>rosids</taxon>
        <taxon>malvids</taxon>
        <taxon>Brassicales</taxon>
        <taxon>Brassicaceae</taxon>
        <taxon>Eutremeae</taxon>
        <taxon>Eutrema</taxon>
    </lineage>
</organism>